<dbReference type="OrthoDB" id="7128at10239"/>
<evidence type="ECO:0000313" key="3">
    <source>
        <dbReference type="EMBL" id="ARW78119.1"/>
    </source>
</evidence>
<keyword evidence="4" id="KW-1185">Reference proteome</keyword>
<dbReference type="InterPro" id="IPR008648">
    <property type="entry name" value="ICP27-like"/>
</dbReference>
<evidence type="ECO:0000256" key="2">
    <source>
        <dbReference type="SAM" id="MobiDB-lite"/>
    </source>
</evidence>
<dbReference type="GeneID" id="33194269"/>
<gene>
    <name evidence="3" type="primary">ORF57</name>
</gene>
<dbReference type="KEGG" id="vg:33194269"/>
<sequence length="490" mass="54898">MLLDPGNIHIARDFSCSSDDDDVMSVDSSISDISEAPDTPKPTVDTVPYSGHSSNSLSDEGPPDFPTHINATAQPDNKMFTIPRRSQFPATGNKDATEHRSPLNRVYGHDTHVSKRQFKFRGGPGRQNFFPSFKKAYAKNHSKWNRFSHRDHKFGSVDRRRKSWGAHGLKRNQWTRQNRGNKDQVASFFHSAKQHAAVAGALSSAPPLPPFETHRNDHGAAFDHTLLPVPSLRASFTAMIPSATKIQAEKYTDGMVKSMLDKACSHSDLVSKSIPRDKIAARYEAIKSFLQNSINRDTWVSVRKEEIAHSGLVNLIAFMEETISWLQIKLENIPEYEKPRGDIILSCSSFLCKQIMSSLRPLAQCCLRDPGERAIFARLSQLVIEGRVLHAGLFLQTLTLKFHLGILAAMAITPYILLQPDLPRHVDPAPHMSKFITAYRPGYLMGLLNTIIQQHDGHCKSQSCRSDVKATVISEPACKGLFFFPLYEKK</sequence>
<dbReference type="GO" id="GO:0006355">
    <property type="term" value="P:regulation of DNA-templated transcription"/>
    <property type="evidence" value="ECO:0007669"/>
    <property type="project" value="InterPro"/>
</dbReference>
<proteinExistence type="predicted"/>
<feature type="compositionally biased region" description="Low complexity" evidence="2">
    <location>
        <begin position="25"/>
        <end position="34"/>
    </location>
</feature>
<dbReference type="EMBL" id="KY965444">
    <property type="protein sequence ID" value="ARW78119.1"/>
    <property type="molecule type" value="Genomic_DNA"/>
</dbReference>
<name>A0A1Z1NEA1_9GAMA</name>
<dbReference type="Pfam" id="PF05459">
    <property type="entry name" value="Herpes_UL69"/>
    <property type="match status" value="1"/>
</dbReference>
<keyword evidence="1" id="KW-0244">Early protein</keyword>
<protein>
    <submittedName>
        <fullName evidence="3">Multifunctional expression regulator</fullName>
    </submittedName>
</protein>
<dbReference type="Proteomes" id="UP000214863">
    <property type="component" value="Segment"/>
</dbReference>
<dbReference type="RefSeq" id="YP_009388557.1">
    <property type="nucleotide sequence ID" value="NC_035117.1"/>
</dbReference>
<reference evidence="3" key="1">
    <citation type="submission" date="2017-04" db="EMBL/GenBank/DDBJ databases">
        <title>Genome sequence of delphinid gammaherpesvirus 1 from an Atlantic bottlenose dolphin (Tursiops truncatus).</title>
        <authorList>
            <person name="Davison A.J."/>
            <person name="Subramaniam K."/>
            <person name="Kerr K."/>
            <person name="Jacob J.J."/>
            <person name="Landrau-Giovannetti N."/>
            <person name="Waltzek T.B."/>
        </authorList>
    </citation>
    <scope>NUCLEOTIDE SEQUENCE [LARGE SCALE GENOMIC DNA]</scope>
    <source>
        <strain evidence="3">Sarasota</strain>
    </source>
</reference>
<accession>A0A1Z1NEA1</accession>
<evidence type="ECO:0000256" key="1">
    <source>
        <dbReference type="ARBA" id="ARBA00022518"/>
    </source>
</evidence>
<feature type="region of interest" description="Disordered" evidence="2">
    <location>
        <begin position="13"/>
        <end position="74"/>
    </location>
</feature>
<organism evidence="3">
    <name type="scientific">Common bottlenose dolphin gammaherpesvirus 1 strain Sarasota</name>
    <dbReference type="NCBI Taxonomy" id="2022783"/>
    <lineage>
        <taxon>Viruses</taxon>
        <taxon>Duplodnaviria</taxon>
        <taxon>Heunggongvirae</taxon>
        <taxon>Peploviricota</taxon>
        <taxon>Herviviricetes</taxon>
        <taxon>Herpesvirales</taxon>
        <taxon>Orthoherpesviridae</taxon>
        <taxon>Gammaherpesvirinae</taxon>
        <taxon>Bossavirus</taxon>
        <taxon>Bossavirus delphinidgamma1</taxon>
        <taxon>Delphinid gammaherpesvirus 1</taxon>
    </lineage>
</organism>
<evidence type="ECO:0000313" key="4">
    <source>
        <dbReference type="Proteomes" id="UP000214863"/>
    </source>
</evidence>